<dbReference type="InterPro" id="IPR051284">
    <property type="entry name" value="ZnF_MYMT-QRICH1"/>
</dbReference>
<protein>
    <submittedName>
        <fullName evidence="10">Zinc finger MYM-type 2 isoform X2</fullName>
    </submittedName>
</protein>
<accession>A0AAD1VRA4</accession>
<keyword evidence="3" id="KW-0479">Metal-binding</keyword>
<sequence length="1793" mass="200062">MDIGTVGRLDHIHTNSQFRHKTMATGLTNVGNAFGGQTSSAFQSTPIDDDDDDVVFVEPVQVTQSTPHTDQRRVGFPKPRKEQRADPKLHSSSKELDSLKGTISETIIIDDEEDPEPCHVQEKNASSFGDRLLDTNRPISVDFPSSSSFSRSKANSGIISTGITTEPDSEIQIANVTTLESGINSVNDSHLQNTEGRDMNLMITHVTSLQNPGLGEVQNGLHSNNFGVHVQTYPPTLASQTKPAMGPYNPGRIVSGDVFQNGESATHPNPDSWISQSASFPRNQKQPGVDSSSPVASLPKQVLQSPSQQPQPPPPKAVKVTCANCKKPLQKGQTAYQRKGSTHLFCSTTCLSSFSHKPAPKKLCTMCKKDITTMKGTIVAQVDSSESFQEFCSTYCLSVYEDKQNSSKNQSKSRCTICGKLTEIRHEVSFKNMTHKLCSDHCFNRYRMANGLIMNCCEQCGEYLPSKGAGNNVLMVEGQWKRFCSPACLNDFKLKHGKLTSCTGCKAQCRCFDMTQCIGTNGHMEPYCSTTCMNNHKAKYAKPPTQNAGIICHFCKKNSLPQYQATMPDGKLYNFCSSGCVAKFQTLSMQSTTNGQHASSDIQLKCNYCKNVFSSKPETLEWENKVNQFCSTTCCEDYKKLHCIVTYCEYCQEEKTLHEVIKFSGVKKPFCSEGCKLLYKQDFARRLGLKCVTCNYCFQMCKRGATKEYDGMVRDFCSEDCSKKFQEWYYKAARCDCCKTQGTLREKVQWRGTIKNFCDQQCLLRFYSQQNEPNMSTQKGPENMHYADQGVHTTRTRSLGAGPSSAPAMSKDMKNKAVLCKPLSMTKATYCKPHMQGKICQTDNTMAVTSSMEELNTKYVPVPIPVPVYLPAPMQLYSQNIPTPTAVPIPVPIPIFLPDSLLRKVQNGKLPEEFTGIAELVAKSTLCAEESMETLPLATEETLEKDQSAPEEILEENSLPSEDMLAEDSLPSEDMLAEDSLPSEDVLAGVPLPSEDVLAEDPLPSEDVLAENPLPSEDVLAENPLPSEDVLAENPLPSMDVLAESPLPSEDVLAENPLPSEDVLAENPLPSEDVLAENPLPSEDVLAENPLPSEDVLAENPLPSEDVLAENPLPSEDVLAENPLPSEDVLAENPLPSEDVLAENPLPSEDVLAENPLPSEDVLAENPLPSEDVLAENPLPSEDVLAENPLPSEDVLAENPLPSEDVLAENPFPSEDVLEENPFPSEDVLAENPLPSEDVLEENPFPSVDVLEENPLPSEDVLEENPLPSEDVLKIPLSPEEILDKSPLPIDLAHEESPFHTVVVLEKSPLPRDEIMEKSPLPSEHILVEGLLSTDEMLEKSPIPTEEFLEKSDLDEESVKSPLALSDIDELTVIEVDPEDKDICENITIEAVSQILDVVPFKSCLTEEQLVLPDVPYDPELDIEVDFPRAAEELDTENEFLLPPVFGEEYEDQPRPRPFKKGAKRKALLDCQSLDDSPENTDSVFPFKYSYGLNAWKHWARTHASNSDEMLELEEPSCTKSVKLKDLLQHTPRELSCLLACFVNEVRRPNGEIYAPDSIYYMCLGIQEFLSCWRKDNIFVDSDYQEFGQEFSKILRSWQPSILPDGSIFSRVEEDYMWQVNQLGTQSPMSLIFTLFYFNTKYFNLKTVEQHLRLSFGSVLRHLKNNPLTKENKACLQYQVSSLCENDSTDKIASCKRKHEDDEPVFEQIENTADPSRCPVKIFEYYLSKSPQNLKQRMDLFYLKPESSASTESLVWYTSSSLDRNTMENMLIRVLLIKDIYEKNCYELDEDTD</sequence>
<dbReference type="Pfam" id="PF25561">
    <property type="entry name" value="QRICH1"/>
    <property type="match status" value="1"/>
</dbReference>
<feature type="region of interest" description="Disordered" evidence="8">
    <location>
        <begin position="61"/>
        <end position="97"/>
    </location>
</feature>
<keyword evidence="6" id="KW-0862">Zinc</keyword>
<evidence type="ECO:0000256" key="2">
    <source>
        <dbReference type="ARBA" id="ARBA00022553"/>
    </source>
</evidence>
<feature type="region of interest" description="Disordered" evidence="8">
    <location>
        <begin position="1041"/>
        <end position="1252"/>
    </location>
</feature>
<evidence type="ECO:0000256" key="1">
    <source>
        <dbReference type="ARBA" id="ARBA00022499"/>
    </source>
</evidence>
<dbReference type="SUPFAM" id="SSF57716">
    <property type="entry name" value="Glucocorticoid receptor-like (DNA-binding domain)"/>
    <property type="match status" value="1"/>
</dbReference>
<keyword evidence="4" id="KW-0677">Repeat</keyword>
<feature type="domain" description="TRASH" evidence="9">
    <location>
        <begin position="606"/>
        <end position="642"/>
    </location>
</feature>
<reference evidence="10" key="1">
    <citation type="submission" date="2022-03" db="EMBL/GenBank/DDBJ databases">
        <authorList>
            <person name="Alioto T."/>
            <person name="Alioto T."/>
            <person name="Gomez Garrido J."/>
        </authorList>
    </citation>
    <scope>NUCLEOTIDE SEQUENCE</scope>
</reference>
<dbReference type="InterPro" id="IPR021893">
    <property type="entry name" value="ZMYM2-like_C"/>
</dbReference>
<evidence type="ECO:0000259" key="9">
    <source>
        <dbReference type="SMART" id="SM00746"/>
    </source>
</evidence>
<feature type="domain" description="TRASH" evidence="9">
    <location>
        <begin position="322"/>
        <end position="358"/>
    </location>
</feature>
<feature type="domain" description="TRASH" evidence="9">
    <location>
        <begin position="457"/>
        <end position="496"/>
    </location>
</feature>
<dbReference type="Pfam" id="PF12012">
    <property type="entry name" value="DUF3504"/>
    <property type="match status" value="1"/>
</dbReference>
<feature type="compositionally biased region" description="Low complexity" evidence="8">
    <location>
        <begin position="297"/>
        <end position="308"/>
    </location>
</feature>
<feature type="region of interest" description="Disordered" evidence="8">
    <location>
        <begin position="940"/>
        <end position="963"/>
    </location>
</feature>
<evidence type="ECO:0000256" key="5">
    <source>
        <dbReference type="ARBA" id="ARBA00022771"/>
    </source>
</evidence>
<gene>
    <name evidence="10" type="ORF">PECUL_23A036933</name>
</gene>
<dbReference type="PANTHER" id="PTHR45736">
    <property type="entry name" value="ZINC FINGER MYM-TYPE PROTEIN"/>
    <property type="match status" value="1"/>
</dbReference>
<keyword evidence="11" id="KW-1185">Reference proteome</keyword>
<proteinExistence type="predicted"/>
<feature type="domain" description="TRASH" evidence="9">
    <location>
        <begin position="648"/>
        <end position="683"/>
    </location>
</feature>
<dbReference type="Proteomes" id="UP001295444">
    <property type="component" value="Chromosome 01"/>
</dbReference>
<evidence type="ECO:0000256" key="3">
    <source>
        <dbReference type="ARBA" id="ARBA00022723"/>
    </source>
</evidence>
<keyword evidence="1" id="KW-1017">Isopeptide bond</keyword>
<dbReference type="PANTHER" id="PTHR45736:SF6">
    <property type="entry name" value="ZINC FINGER MYM-TYPE PROTEIN 2"/>
    <property type="match status" value="1"/>
</dbReference>
<dbReference type="EMBL" id="OW240912">
    <property type="protein sequence ID" value="CAH2225257.1"/>
    <property type="molecule type" value="Genomic_DNA"/>
</dbReference>
<organism evidence="10 11">
    <name type="scientific">Pelobates cultripes</name>
    <name type="common">Western spadefoot toad</name>
    <dbReference type="NCBI Taxonomy" id="61616"/>
    <lineage>
        <taxon>Eukaryota</taxon>
        <taxon>Metazoa</taxon>
        <taxon>Chordata</taxon>
        <taxon>Craniata</taxon>
        <taxon>Vertebrata</taxon>
        <taxon>Euteleostomi</taxon>
        <taxon>Amphibia</taxon>
        <taxon>Batrachia</taxon>
        <taxon>Anura</taxon>
        <taxon>Pelobatoidea</taxon>
        <taxon>Pelobatidae</taxon>
        <taxon>Pelobates</taxon>
    </lineage>
</organism>
<dbReference type="InterPro" id="IPR057926">
    <property type="entry name" value="QRICH1_dom"/>
</dbReference>
<keyword evidence="7" id="KW-0832">Ubl conjugation</keyword>
<feature type="compositionally biased region" description="Polar residues" evidence="8">
    <location>
        <begin position="261"/>
        <end position="295"/>
    </location>
</feature>
<feature type="domain" description="TRASH" evidence="9">
    <location>
        <begin position="364"/>
        <end position="404"/>
    </location>
</feature>
<keyword evidence="5" id="KW-0863">Zinc-finger</keyword>
<dbReference type="GO" id="GO:0008270">
    <property type="term" value="F:zinc ion binding"/>
    <property type="evidence" value="ECO:0007669"/>
    <property type="project" value="UniProtKB-KW"/>
</dbReference>
<evidence type="ECO:0000313" key="11">
    <source>
        <dbReference type="Proteomes" id="UP001295444"/>
    </source>
</evidence>
<evidence type="ECO:0000256" key="7">
    <source>
        <dbReference type="ARBA" id="ARBA00022843"/>
    </source>
</evidence>
<keyword evidence="2" id="KW-0597">Phosphoprotein</keyword>
<dbReference type="SMART" id="SM00746">
    <property type="entry name" value="TRASH"/>
    <property type="match status" value="9"/>
</dbReference>
<dbReference type="InterPro" id="IPR010507">
    <property type="entry name" value="Znf_MYM"/>
</dbReference>
<evidence type="ECO:0000256" key="6">
    <source>
        <dbReference type="ARBA" id="ARBA00022833"/>
    </source>
</evidence>
<feature type="region of interest" description="Disordered" evidence="8">
    <location>
        <begin position="237"/>
        <end position="319"/>
    </location>
</feature>
<name>A0AAD1VRA4_PELCU</name>
<dbReference type="Pfam" id="PF06467">
    <property type="entry name" value="zf-FCS"/>
    <property type="match status" value="9"/>
</dbReference>
<feature type="domain" description="TRASH" evidence="9">
    <location>
        <begin position="552"/>
        <end position="588"/>
    </location>
</feature>
<feature type="domain" description="TRASH" evidence="9">
    <location>
        <begin position="694"/>
        <end position="729"/>
    </location>
</feature>
<dbReference type="InterPro" id="IPR011017">
    <property type="entry name" value="TRASH_dom"/>
</dbReference>
<feature type="domain" description="TRASH" evidence="9">
    <location>
        <begin position="735"/>
        <end position="770"/>
    </location>
</feature>
<evidence type="ECO:0000256" key="4">
    <source>
        <dbReference type="ARBA" id="ARBA00022737"/>
    </source>
</evidence>
<feature type="domain" description="TRASH" evidence="9">
    <location>
        <begin position="415"/>
        <end position="450"/>
    </location>
</feature>
<evidence type="ECO:0000313" key="10">
    <source>
        <dbReference type="EMBL" id="CAH2225257.1"/>
    </source>
</evidence>
<feature type="compositionally biased region" description="Basic and acidic residues" evidence="8">
    <location>
        <begin position="69"/>
        <end position="97"/>
    </location>
</feature>
<evidence type="ECO:0000256" key="8">
    <source>
        <dbReference type="SAM" id="MobiDB-lite"/>
    </source>
</evidence>